<dbReference type="InterPro" id="IPR006089">
    <property type="entry name" value="Acyl-CoA_DH_CS"/>
</dbReference>
<evidence type="ECO:0000256" key="4">
    <source>
        <dbReference type="ARBA" id="ARBA00022827"/>
    </source>
</evidence>
<evidence type="ECO:0000256" key="3">
    <source>
        <dbReference type="ARBA" id="ARBA00022630"/>
    </source>
</evidence>
<keyword evidence="3 6" id="KW-0285">Flavoprotein</keyword>
<dbReference type="InterPro" id="IPR006091">
    <property type="entry name" value="Acyl-CoA_Oxase/DH_mid-dom"/>
</dbReference>
<feature type="domain" description="Acyl-CoA dehydrogenase/oxidase N-terminal" evidence="9">
    <location>
        <begin position="11"/>
        <end position="121"/>
    </location>
</feature>
<evidence type="ECO:0000313" key="10">
    <source>
        <dbReference type="EMBL" id="APT90136.1"/>
    </source>
</evidence>
<dbReference type="RefSeq" id="WP_075691359.1">
    <property type="nucleotide sequence ID" value="NZ_CP009248.1"/>
</dbReference>
<dbReference type="OrthoDB" id="2769798at2"/>
<evidence type="ECO:0000259" key="7">
    <source>
        <dbReference type="Pfam" id="PF00441"/>
    </source>
</evidence>
<dbReference type="Gene3D" id="1.10.540.10">
    <property type="entry name" value="Acyl-CoA dehydrogenase/oxidase, N-terminal domain"/>
    <property type="match status" value="1"/>
</dbReference>
<dbReference type="FunFam" id="2.40.110.10:FF:000009">
    <property type="entry name" value="Acyl-CoA dehydrogenase"/>
    <property type="match status" value="1"/>
</dbReference>
<reference evidence="10 11" key="1">
    <citation type="submission" date="2014-08" db="EMBL/GenBank/DDBJ databases">
        <title>Complete genome sequence of Corynebacterium sphenisci CECT 5990(T) (=DSM 44792(T)), isolated from healthy wild penguins.</title>
        <authorList>
            <person name="Ruckert C."/>
            <person name="Albersmeier A."/>
            <person name="Winkler A."/>
            <person name="Kalinowski J."/>
        </authorList>
    </citation>
    <scope>NUCLEOTIDE SEQUENCE [LARGE SCALE GENOMIC DNA]</scope>
    <source>
        <strain evidence="10 11">DSM 44792</strain>
    </source>
</reference>
<dbReference type="PANTHER" id="PTHR43884">
    <property type="entry name" value="ACYL-COA DEHYDROGENASE"/>
    <property type="match status" value="1"/>
</dbReference>
<dbReference type="SUPFAM" id="SSF47203">
    <property type="entry name" value="Acyl-CoA dehydrogenase C-terminal domain-like"/>
    <property type="match status" value="1"/>
</dbReference>
<proteinExistence type="inferred from homology"/>
<dbReference type="InterPro" id="IPR037069">
    <property type="entry name" value="AcylCoA_DH/ox_N_sf"/>
</dbReference>
<organism evidence="10 11">
    <name type="scientific">Corynebacterium sphenisci DSM 44792</name>
    <dbReference type="NCBI Taxonomy" id="1437874"/>
    <lineage>
        <taxon>Bacteria</taxon>
        <taxon>Bacillati</taxon>
        <taxon>Actinomycetota</taxon>
        <taxon>Actinomycetes</taxon>
        <taxon>Mycobacteriales</taxon>
        <taxon>Corynebacteriaceae</taxon>
        <taxon>Corynebacterium</taxon>
    </lineage>
</organism>
<evidence type="ECO:0000256" key="1">
    <source>
        <dbReference type="ARBA" id="ARBA00001974"/>
    </source>
</evidence>
<dbReference type="FunFam" id="1.10.540.10:FF:000002">
    <property type="entry name" value="Acyl-CoA dehydrogenase FadE19"/>
    <property type="match status" value="1"/>
</dbReference>
<dbReference type="PROSITE" id="PS00072">
    <property type="entry name" value="ACYL_COA_DH_1"/>
    <property type="match status" value="1"/>
</dbReference>
<accession>A0A1L7CW80</accession>
<feature type="domain" description="Acyl-CoA dehydrogenase/oxidase C-terminal" evidence="7">
    <location>
        <begin position="236"/>
        <end position="384"/>
    </location>
</feature>
<dbReference type="STRING" id="1437874.CSPHI_02550"/>
<comment type="similarity">
    <text evidence="2 6">Belongs to the acyl-CoA dehydrogenase family.</text>
</comment>
<dbReference type="Pfam" id="PF02771">
    <property type="entry name" value="Acyl-CoA_dh_N"/>
    <property type="match status" value="1"/>
</dbReference>
<dbReference type="InterPro" id="IPR013786">
    <property type="entry name" value="AcylCoA_DH/ox_N"/>
</dbReference>
<feature type="domain" description="Acyl-CoA oxidase/dehydrogenase middle" evidence="8">
    <location>
        <begin position="127"/>
        <end position="222"/>
    </location>
</feature>
<keyword evidence="4 6" id="KW-0274">FAD</keyword>
<evidence type="ECO:0000256" key="5">
    <source>
        <dbReference type="ARBA" id="ARBA00023002"/>
    </source>
</evidence>
<dbReference type="Pfam" id="PF02770">
    <property type="entry name" value="Acyl-CoA_dh_M"/>
    <property type="match status" value="1"/>
</dbReference>
<dbReference type="Proteomes" id="UP000185469">
    <property type="component" value="Chromosome"/>
</dbReference>
<dbReference type="InterPro" id="IPR009075">
    <property type="entry name" value="AcylCo_DH/oxidase_C"/>
</dbReference>
<dbReference type="SUPFAM" id="SSF56645">
    <property type="entry name" value="Acyl-CoA dehydrogenase NM domain-like"/>
    <property type="match status" value="1"/>
</dbReference>
<dbReference type="InterPro" id="IPR036250">
    <property type="entry name" value="AcylCo_DH-like_C"/>
</dbReference>
<keyword evidence="5 6" id="KW-0560">Oxidoreductase</keyword>
<evidence type="ECO:0000259" key="8">
    <source>
        <dbReference type="Pfam" id="PF02770"/>
    </source>
</evidence>
<dbReference type="AlphaFoldDB" id="A0A1L7CW80"/>
<dbReference type="InterPro" id="IPR009100">
    <property type="entry name" value="AcylCoA_DH/oxidase_NM_dom_sf"/>
</dbReference>
<dbReference type="EMBL" id="CP009248">
    <property type="protein sequence ID" value="APT90136.1"/>
    <property type="molecule type" value="Genomic_DNA"/>
</dbReference>
<dbReference type="GO" id="GO:0003995">
    <property type="term" value="F:acyl-CoA dehydrogenase activity"/>
    <property type="evidence" value="ECO:0007669"/>
    <property type="project" value="InterPro"/>
</dbReference>
<gene>
    <name evidence="10" type="ORF">CSPHI_02550</name>
</gene>
<dbReference type="FunFam" id="1.20.140.10:FF:000001">
    <property type="entry name" value="Acyl-CoA dehydrogenase"/>
    <property type="match status" value="1"/>
</dbReference>
<evidence type="ECO:0000313" key="11">
    <source>
        <dbReference type="Proteomes" id="UP000185469"/>
    </source>
</evidence>
<evidence type="ECO:0000256" key="2">
    <source>
        <dbReference type="ARBA" id="ARBA00009347"/>
    </source>
</evidence>
<sequence>MSAIPISDLPDEYRDLREEVRRFADEVIDPVAAENDRTHTLDLGIVARMGEMGLFGLPFPEEHGGMGGDYLSFGIALEEIARVDQSLAITLEAGVGLGAMPIHRFGTEEQKGTWLPDLLAGRALAGFGLTEPDAGSDAGATRTTARLDGGEWVIDGAKQFITNSGTDITSLVTVTAVTGAREDGSKEISTIIVPSGTPGFTVEPAYDKVGWNASDTHPLTFTGARVPEGNLLGERGRGFANFLSTLAEGRVAIAALATGVARGCVEESVRYARERTSMGRAIAEYQAISFTIARMEARAHAARVAWLDAAAKMVAGRDFRREASIAKLVAAEAAMDNARDATQIHGGYGFMNEYRVARHYRDSKILEIGEGTTEVQLMLIARSLGLGGAR</sequence>
<dbReference type="PROSITE" id="PS00073">
    <property type="entry name" value="ACYL_COA_DH_2"/>
    <property type="match status" value="1"/>
</dbReference>
<dbReference type="PANTHER" id="PTHR43884:SF12">
    <property type="entry name" value="ISOVALERYL-COA DEHYDROGENASE, MITOCHONDRIAL-RELATED"/>
    <property type="match status" value="1"/>
</dbReference>
<dbReference type="GO" id="GO:0050660">
    <property type="term" value="F:flavin adenine dinucleotide binding"/>
    <property type="evidence" value="ECO:0007669"/>
    <property type="project" value="InterPro"/>
</dbReference>
<dbReference type="Pfam" id="PF00441">
    <property type="entry name" value="Acyl-CoA_dh_1"/>
    <property type="match status" value="1"/>
</dbReference>
<keyword evidence="11" id="KW-1185">Reference proteome</keyword>
<dbReference type="Gene3D" id="2.40.110.10">
    <property type="entry name" value="Butyryl-CoA Dehydrogenase, subunit A, domain 2"/>
    <property type="match status" value="1"/>
</dbReference>
<name>A0A1L7CW80_9CORY</name>
<dbReference type="Gene3D" id="1.20.140.10">
    <property type="entry name" value="Butyryl-CoA Dehydrogenase, subunit A, domain 3"/>
    <property type="match status" value="1"/>
</dbReference>
<evidence type="ECO:0000256" key="6">
    <source>
        <dbReference type="RuleBase" id="RU362125"/>
    </source>
</evidence>
<evidence type="ECO:0000259" key="9">
    <source>
        <dbReference type="Pfam" id="PF02771"/>
    </source>
</evidence>
<dbReference type="InterPro" id="IPR046373">
    <property type="entry name" value="Acyl-CoA_Oxase/DH_mid-dom_sf"/>
</dbReference>
<protein>
    <submittedName>
        <fullName evidence="10">Acyl-CoA dehydrogenase</fullName>
    </submittedName>
</protein>
<dbReference type="KEGG" id="csph:CSPHI_02550"/>
<comment type="cofactor">
    <cofactor evidence="1 6">
        <name>FAD</name>
        <dbReference type="ChEBI" id="CHEBI:57692"/>
    </cofactor>
</comment>